<comment type="caution">
    <text evidence="2">The sequence shown here is derived from an EMBL/GenBank/DDBJ whole genome shotgun (WGS) entry which is preliminary data.</text>
</comment>
<dbReference type="InterPro" id="IPR019734">
    <property type="entry name" value="TPR_rpt"/>
</dbReference>
<protein>
    <submittedName>
        <fullName evidence="2">Uncharacterized protein</fullName>
    </submittedName>
</protein>
<dbReference type="PROSITE" id="PS50005">
    <property type="entry name" value="TPR"/>
    <property type="match status" value="1"/>
</dbReference>
<name>A0A0G0HDI9_9BACT</name>
<dbReference type="Proteomes" id="UP000034492">
    <property type="component" value="Unassembled WGS sequence"/>
</dbReference>
<dbReference type="SUPFAM" id="SSF48452">
    <property type="entry name" value="TPR-like"/>
    <property type="match status" value="1"/>
</dbReference>
<feature type="repeat" description="TPR" evidence="1">
    <location>
        <begin position="41"/>
        <end position="74"/>
    </location>
</feature>
<gene>
    <name evidence="2" type="ORF">US19_C0008G0007</name>
</gene>
<evidence type="ECO:0000313" key="2">
    <source>
        <dbReference type="EMBL" id="KKQ10164.1"/>
    </source>
</evidence>
<accession>A0A0G0HDI9</accession>
<evidence type="ECO:0000256" key="1">
    <source>
        <dbReference type="PROSITE-ProRule" id="PRU00339"/>
    </source>
</evidence>
<dbReference type="InterPro" id="IPR011990">
    <property type="entry name" value="TPR-like_helical_dom_sf"/>
</dbReference>
<sequence length="248" mass="27327">MATDSTCDDLYRQALDAALNCDWDKALEINLRLSKLLPGNTECLNRLAKSYFELGKYTLAKKIYSQVLEIDPYNTIAQKNIKKISSFKKNANGLNHNGGGNGLLKASLSPSLFLEEPGVTKIVNLVKVAEPQKLLTLSPGSIVNLIAKKRGISVVDSYNQYLGALPDDSAHHLQKLISGGNKYQVIIKSVKNNGLSILIREVFRSKKFKNQASFLDESRVLAYSSDNISLMKEMPEDDTGEEASDSSL</sequence>
<keyword evidence="1" id="KW-0802">TPR repeat</keyword>
<organism evidence="2 3">
    <name type="scientific">Candidatus Daviesbacteria bacterium GW2011_GWB1_36_5</name>
    <dbReference type="NCBI Taxonomy" id="1618426"/>
    <lineage>
        <taxon>Bacteria</taxon>
        <taxon>Candidatus Daviesiibacteriota</taxon>
    </lineage>
</organism>
<reference evidence="2 3" key="1">
    <citation type="journal article" date="2015" name="Nature">
        <title>rRNA introns, odd ribosomes, and small enigmatic genomes across a large radiation of phyla.</title>
        <authorList>
            <person name="Brown C.T."/>
            <person name="Hug L.A."/>
            <person name="Thomas B.C."/>
            <person name="Sharon I."/>
            <person name="Castelle C.J."/>
            <person name="Singh A."/>
            <person name="Wilkins M.J."/>
            <person name="Williams K.H."/>
            <person name="Banfield J.F."/>
        </authorList>
    </citation>
    <scope>NUCLEOTIDE SEQUENCE [LARGE SCALE GENOMIC DNA]</scope>
</reference>
<dbReference type="SMART" id="SM00028">
    <property type="entry name" value="TPR"/>
    <property type="match status" value="2"/>
</dbReference>
<dbReference type="EMBL" id="LBSA01000008">
    <property type="protein sequence ID" value="KKQ10164.1"/>
    <property type="molecule type" value="Genomic_DNA"/>
</dbReference>
<dbReference type="Gene3D" id="1.25.40.10">
    <property type="entry name" value="Tetratricopeptide repeat domain"/>
    <property type="match status" value="1"/>
</dbReference>
<dbReference type="AlphaFoldDB" id="A0A0G0HDI9"/>
<dbReference type="Pfam" id="PF00515">
    <property type="entry name" value="TPR_1"/>
    <property type="match status" value="1"/>
</dbReference>
<evidence type="ECO:0000313" key="3">
    <source>
        <dbReference type="Proteomes" id="UP000034492"/>
    </source>
</evidence>
<proteinExistence type="predicted"/>